<reference evidence="6" key="5">
    <citation type="submission" date="2025-09" db="UniProtKB">
        <authorList>
            <consortium name="Ensembl"/>
        </authorList>
    </citation>
    <scope>IDENTIFICATION</scope>
</reference>
<keyword evidence="3 5" id="KW-1133">Transmembrane helix</keyword>
<reference evidence="6" key="4">
    <citation type="submission" date="2025-08" db="UniProtKB">
        <authorList>
            <consortium name="Ensembl"/>
        </authorList>
    </citation>
    <scope>IDENTIFICATION</scope>
</reference>
<feature type="transmembrane region" description="Helical" evidence="5">
    <location>
        <begin position="335"/>
        <end position="353"/>
    </location>
</feature>
<reference evidence="7" key="1">
    <citation type="journal article" date="2014" name="Science">
        <title>Nonhuman genetics. Genomic basis for the convergent evolution of electric organs.</title>
        <authorList>
            <person name="Gallant J.R."/>
            <person name="Traeger L.L."/>
            <person name="Volkening J.D."/>
            <person name="Moffett H."/>
            <person name="Chen P.H."/>
            <person name="Novina C.D."/>
            <person name="Phillips G.N.Jr."/>
            <person name="Anand R."/>
            <person name="Wells G.B."/>
            <person name="Pinch M."/>
            <person name="Guth R."/>
            <person name="Unguez G.A."/>
            <person name="Albert J.S."/>
            <person name="Zakon H.H."/>
            <person name="Samanta M.P."/>
            <person name="Sussman M.R."/>
        </authorList>
    </citation>
    <scope>NUCLEOTIDE SEQUENCE [LARGE SCALE GENOMIC DNA]</scope>
</reference>
<dbReference type="GO" id="GO:0022857">
    <property type="term" value="F:transmembrane transporter activity"/>
    <property type="evidence" value="ECO:0007669"/>
    <property type="project" value="TreeGrafter"/>
</dbReference>
<dbReference type="PANTHER" id="PTHR23507">
    <property type="entry name" value="ZGC:174356"/>
    <property type="match status" value="1"/>
</dbReference>
<feature type="transmembrane region" description="Helical" evidence="5">
    <location>
        <begin position="195"/>
        <end position="217"/>
    </location>
</feature>
<reference evidence="6" key="3">
    <citation type="submission" date="2020-05" db="EMBL/GenBank/DDBJ databases">
        <title>Electrophorus electricus (electric eel) genome, fEleEle1, primary haplotype.</title>
        <authorList>
            <person name="Myers G."/>
            <person name="Meyer A."/>
            <person name="Fedrigo O."/>
            <person name="Formenti G."/>
            <person name="Rhie A."/>
            <person name="Tracey A."/>
            <person name="Sims Y."/>
            <person name="Jarvis E.D."/>
        </authorList>
    </citation>
    <scope>NUCLEOTIDE SEQUENCE [LARGE SCALE GENOMIC DNA]</scope>
</reference>
<evidence type="ECO:0000256" key="1">
    <source>
        <dbReference type="ARBA" id="ARBA00004141"/>
    </source>
</evidence>
<feature type="transmembrane region" description="Helical" evidence="5">
    <location>
        <begin position="168"/>
        <end position="189"/>
    </location>
</feature>
<dbReference type="GO" id="GO:0016020">
    <property type="term" value="C:membrane"/>
    <property type="evidence" value="ECO:0007669"/>
    <property type="project" value="UniProtKB-SubCell"/>
</dbReference>
<dbReference type="Proteomes" id="UP000314983">
    <property type="component" value="Chromosome 13"/>
</dbReference>
<evidence type="ECO:0000313" key="7">
    <source>
        <dbReference type="Proteomes" id="UP000314983"/>
    </source>
</evidence>
<feature type="transmembrane region" description="Helical" evidence="5">
    <location>
        <begin position="12"/>
        <end position="37"/>
    </location>
</feature>
<feature type="transmembrane region" description="Helical" evidence="5">
    <location>
        <begin position="293"/>
        <end position="314"/>
    </location>
</feature>
<feature type="transmembrane region" description="Helical" evidence="5">
    <location>
        <begin position="100"/>
        <end position="119"/>
    </location>
</feature>
<protein>
    <recommendedName>
        <fullName evidence="8">Major facilitator superfamily (MFS) profile domain-containing protein</fullName>
    </recommendedName>
</protein>
<keyword evidence="2 5" id="KW-0812">Transmembrane</keyword>
<evidence type="ECO:0000256" key="3">
    <source>
        <dbReference type="ARBA" id="ARBA00022989"/>
    </source>
</evidence>
<dbReference type="PANTHER" id="PTHR23507:SF1">
    <property type="entry name" value="FI18259P1-RELATED"/>
    <property type="match status" value="1"/>
</dbReference>
<sequence>MQGKTLKFKSTLLATYAVAPFGFGYSFLLSYILLLLWKVCQELYEDPTACGDSEHGKDAEDMETRSSYILLLYTAVLYSVSVLPALLLGSWSDGAGRRAVMVLPFLLSILSGGVLLALALVPSLSVYWCLLAAGVTGLSGGHVSVFLSSFSYLADATSDPGAGRTMRMAVAEAMIFVGGTVGFLLGGLLEQEVGLSSAFIAYVTCHVLAIFYILLWLRDPIPVSSTLGVLASDGQERLKLHLLILCTFINNTVAIGVYRVNPLGNKTERDVFDQHPTQHCCGLSYTAFRAASYVLLAFSTNTWMVFLGRLPALAPWRCTRDTLITACCKEITRDFTGSATCYIFGAVLFNGLYPQTLPTFPGMPFIVMAGFCVIVLILMHTVQNTHIHCSCKIRTNSPSIISFLNM</sequence>
<dbReference type="SUPFAM" id="SSF103473">
    <property type="entry name" value="MFS general substrate transporter"/>
    <property type="match status" value="1"/>
</dbReference>
<feature type="transmembrane region" description="Helical" evidence="5">
    <location>
        <begin position="68"/>
        <end position="88"/>
    </location>
</feature>
<dbReference type="InterPro" id="IPR036259">
    <property type="entry name" value="MFS_trans_sf"/>
</dbReference>
<name>A0A4W4HBY3_ELEEL</name>
<organism evidence="6 7">
    <name type="scientific">Electrophorus electricus</name>
    <name type="common">Electric eel</name>
    <name type="synonym">Gymnotus electricus</name>
    <dbReference type="NCBI Taxonomy" id="8005"/>
    <lineage>
        <taxon>Eukaryota</taxon>
        <taxon>Metazoa</taxon>
        <taxon>Chordata</taxon>
        <taxon>Craniata</taxon>
        <taxon>Vertebrata</taxon>
        <taxon>Euteleostomi</taxon>
        <taxon>Actinopterygii</taxon>
        <taxon>Neopterygii</taxon>
        <taxon>Teleostei</taxon>
        <taxon>Ostariophysi</taxon>
        <taxon>Gymnotiformes</taxon>
        <taxon>Gymnotoidei</taxon>
        <taxon>Gymnotidae</taxon>
        <taxon>Electrophorus</taxon>
    </lineage>
</organism>
<comment type="subcellular location">
    <subcellularLocation>
        <location evidence="1">Membrane</location>
        <topology evidence="1">Multi-pass membrane protein</topology>
    </subcellularLocation>
</comment>
<feature type="transmembrane region" description="Helical" evidence="5">
    <location>
        <begin position="359"/>
        <end position="378"/>
    </location>
</feature>
<reference evidence="7" key="2">
    <citation type="journal article" date="2017" name="Sci. Adv.">
        <title>A tail of two voltages: Proteomic comparison of the three electric organs of the electric eel.</title>
        <authorList>
            <person name="Traeger L.L."/>
            <person name="Sabat G."/>
            <person name="Barrett-Wilt G.A."/>
            <person name="Wells G.B."/>
            <person name="Sussman M.R."/>
        </authorList>
    </citation>
    <scope>NUCLEOTIDE SEQUENCE [LARGE SCALE GENOMIC DNA]</scope>
</reference>
<dbReference type="Ensembl" id="ENSEEET00000046815.2">
    <property type="protein sequence ID" value="ENSEEEP00000046306.2"/>
    <property type="gene ID" value="ENSEEEG00000021805.2"/>
</dbReference>
<evidence type="ECO:0000313" key="6">
    <source>
        <dbReference type="Ensembl" id="ENSEEEP00000046306.2"/>
    </source>
</evidence>
<dbReference type="GeneTree" id="ENSGT00950000183096"/>
<evidence type="ECO:0000256" key="2">
    <source>
        <dbReference type="ARBA" id="ARBA00022692"/>
    </source>
</evidence>
<proteinExistence type="predicted"/>
<dbReference type="AlphaFoldDB" id="A0A4W4HBY3"/>
<accession>A0A4W4HBY3</accession>
<dbReference type="Gene3D" id="1.20.1250.20">
    <property type="entry name" value="MFS general substrate transporter like domains"/>
    <property type="match status" value="1"/>
</dbReference>
<keyword evidence="4 5" id="KW-0472">Membrane</keyword>
<evidence type="ECO:0000256" key="4">
    <source>
        <dbReference type="ARBA" id="ARBA00023136"/>
    </source>
</evidence>
<feature type="transmembrane region" description="Helical" evidence="5">
    <location>
        <begin position="125"/>
        <end position="147"/>
    </location>
</feature>
<evidence type="ECO:0008006" key="8">
    <source>
        <dbReference type="Google" id="ProtNLM"/>
    </source>
</evidence>
<dbReference type="OMA" id="GMEIPLF"/>
<keyword evidence="7" id="KW-1185">Reference proteome</keyword>
<evidence type="ECO:0000256" key="5">
    <source>
        <dbReference type="SAM" id="Phobius"/>
    </source>
</evidence>
<feature type="transmembrane region" description="Helical" evidence="5">
    <location>
        <begin position="238"/>
        <end position="258"/>
    </location>
</feature>